<dbReference type="InterPro" id="IPR013610">
    <property type="entry name" value="ArdC_N"/>
</dbReference>
<evidence type="ECO:0000259" key="2">
    <source>
        <dbReference type="Pfam" id="PF08401"/>
    </source>
</evidence>
<feature type="domain" description="N-terminal" evidence="2">
    <location>
        <begin position="56"/>
        <end position="110"/>
    </location>
</feature>
<name>A0A369MZ69_EGGLN</name>
<dbReference type="Proteomes" id="UP000253752">
    <property type="component" value="Unassembled WGS sequence"/>
</dbReference>
<gene>
    <name evidence="4" type="ORF">C1853_11595</name>
    <name evidence="3" type="ORF">C1872_02730</name>
</gene>
<dbReference type="Proteomes" id="UP000253915">
    <property type="component" value="Unassembled WGS sequence"/>
</dbReference>
<feature type="region of interest" description="Disordered" evidence="1">
    <location>
        <begin position="9"/>
        <end position="36"/>
    </location>
</feature>
<dbReference type="GeneID" id="62676720"/>
<sequence length="288" mass="31478">MQDIYRMMEERSSREFAPEGEFDKQAWAERKQSERQEAFDRADAAALRANSDPAALETYMRVAAQLPHHSATNILLIADRIPNATRVGTAEHWRRQGASVRRGQKAIPIIEPVKEYVRDDGSIGVLYDVRKVFDVSQTTARPCLPRRVDPHAALAALVARSPTRIEPVDDLGGVPAEYDHASGAIRVQRGLDEPQLLSALIVEAAHASMALGLDAYDRETHAAKADLAAGIAARRLGLECSGAVAAPAPPEASAREVRDALGEIGKAARDVSERMAPPERRRDRSEGR</sequence>
<protein>
    <recommendedName>
        <fullName evidence="2">N-terminal domain-containing protein</fullName>
    </recommendedName>
</protein>
<dbReference type="EMBL" id="PPUQ01000017">
    <property type="protein sequence ID" value="RDC36280.1"/>
    <property type="molecule type" value="Genomic_DNA"/>
</dbReference>
<reference evidence="5 6" key="1">
    <citation type="journal article" date="2018" name="Elife">
        <title>Discovery and characterization of a prevalent human gut bacterial enzyme sufficient for the inactivation of a family of plant toxins.</title>
        <authorList>
            <person name="Koppel N."/>
            <person name="Bisanz J.E."/>
            <person name="Pandelia M.E."/>
            <person name="Turnbaugh P.J."/>
            <person name="Balskus E.P."/>
        </authorList>
    </citation>
    <scope>NUCLEOTIDE SEQUENCE [LARGE SCALE GENOMIC DNA]</scope>
    <source>
        <strain evidence="4 6">16A</strain>
        <strain evidence="3 5">MR1 #12</strain>
    </source>
</reference>
<dbReference type="EMBL" id="PPTX01000002">
    <property type="protein sequence ID" value="RDB81605.1"/>
    <property type="molecule type" value="Genomic_DNA"/>
</dbReference>
<organism evidence="3 5">
    <name type="scientific">Eggerthella lenta</name>
    <name type="common">Eubacterium lentum</name>
    <dbReference type="NCBI Taxonomy" id="84112"/>
    <lineage>
        <taxon>Bacteria</taxon>
        <taxon>Bacillati</taxon>
        <taxon>Actinomycetota</taxon>
        <taxon>Coriobacteriia</taxon>
        <taxon>Eggerthellales</taxon>
        <taxon>Eggerthellaceae</taxon>
        <taxon>Eggerthella</taxon>
    </lineage>
</organism>
<feature type="region of interest" description="Disordered" evidence="1">
    <location>
        <begin position="245"/>
        <end position="288"/>
    </location>
</feature>
<dbReference type="Pfam" id="PF08401">
    <property type="entry name" value="ArdcN"/>
    <property type="match status" value="1"/>
</dbReference>
<dbReference type="RefSeq" id="WP_009305526.1">
    <property type="nucleotide sequence ID" value="NZ_CABMOO010000016.1"/>
</dbReference>
<evidence type="ECO:0000313" key="5">
    <source>
        <dbReference type="Proteomes" id="UP000253752"/>
    </source>
</evidence>
<dbReference type="AlphaFoldDB" id="A0A369MZ69"/>
<evidence type="ECO:0000256" key="1">
    <source>
        <dbReference type="SAM" id="MobiDB-lite"/>
    </source>
</evidence>
<comment type="caution">
    <text evidence="3">The sequence shown here is derived from an EMBL/GenBank/DDBJ whole genome shotgun (WGS) entry which is preliminary data.</text>
</comment>
<evidence type="ECO:0000313" key="3">
    <source>
        <dbReference type="EMBL" id="RDB81605.1"/>
    </source>
</evidence>
<evidence type="ECO:0000313" key="6">
    <source>
        <dbReference type="Proteomes" id="UP000253915"/>
    </source>
</evidence>
<evidence type="ECO:0000313" key="4">
    <source>
        <dbReference type="EMBL" id="RDC36280.1"/>
    </source>
</evidence>
<proteinExistence type="predicted"/>
<accession>A0A369MZ69</accession>
<feature type="compositionally biased region" description="Basic and acidic residues" evidence="1">
    <location>
        <begin position="253"/>
        <end position="288"/>
    </location>
</feature>